<name>A0A292PYT2_9PEZI</name>
<protein>
    <submittedName>
        <fullName evidence="4">Uncharacterized protein</fullName>
    </submittedName>
</protein>
<evidence type="ECO:0000313" key="4">
    <source>
        <dbReference type="EMBL" id="CUS11557.1"/>
    </source>
</evidence>
<dbReference type="PRINTS" id="PR01415">
    <property type="entry name" value="ANKYRIN"/>
</dbReference>
<dbReference type="GO" id="GO:0004842">
    <property type="term" value="F:ubiquitin-protein transferase activity"/>
    <property type="evidence" value="ECO:0007669"/>
    <property type="project" value="TreeGrafter"/>
</dbReference>
<dbReference type="Gene3D" id="1.25.40.20">
    <property type="entry name" value="Ankyrin repeat-containing domain"/>
    <property type="match status" value="1"/>
</dbReference>
<feature type="repeat" description="ANK" evidence="3">
    <location>
        <begin position="44"/>
        <end position="76"/>
    </location>
</feature>
<reference evidence="4" key="1">
    <citation type="submission" date="2015-10" db="EMBL/GenBank/DDBJ databases">
        <authorList>
            <person name="Regsiter A."/>
            <person name="william w."/>
        </authorList>
    </citation>
    <scope>NUCLEOTIDE SEQUENCE</scope>
    <source>
        <strain evidence="4">Montdore</strain>
    </source>
</reference>
<feature type="non-terminal residue" evidence="4">
    <location>
        <position position="78"/>
    </location>
</feature>
<sequence length="78" mass="8767">QYGNTPLHEAAVSGHSNMLKSLVEEFARLEKFSHRGQINKENNSGDTPLHLAVRFDHPDIVKFLVQKGADQTIRNKQG</sequence>
<dbReference type="SMART" id="SM00248">
    <property type="entry name" value="ANK"/>
    <property type="match status" value="2"/>
</dbReference>
<dbReference type="PROSITE" id="PS50088">
    <property type="entry name" value="ANK_REPEAT"/>
    <property type="match status" value="2"/>
</dbReference>
<dbReference type="InterPro" id="IPR036770">
    <property type="entry name" value="Ankyrin_rpt-contain_sf"/>
</dbReference>
<dbReference type="GO" id="GO:0085020">
    <property type="term" value="P:protein K6-linked ubiquitination"/>
    <property type="evidence" value="ECO:0007669"/>
    <property type="project" value="TreeGrafter"/>
</dbReference>
<organism evidence="4 5">
    <name type="scientific">Tuber aestivum</name>
    <name type="common">summer truffle</name>
    <dbReference type="NCBI Taxonomy" id="59557"/>
    <lineage>
        <taxon>Eukaryota</taxon>
        <taxon>Fungi</taxon>
        <taxon>Dikarya</taxon>
        <taxon>Ascomycota</taxon>
        <taxon>Pezizomycotina</taxon>
        <taxon>Pezizomycetes</taxon>
        <taxon>Pezizales</taxon>
        <taxon>Tuberaceae</taxon>
        <taxon>Tuber</taxon>
    </lineage>
</organism>
<gene>
    <name evidence="4" type="ORF">GSTUAT00004351001</name>
</gene>
<proteinExistence type="predicted"/>
<keyword evidence="5" id="KW-1185">Reference proteome</keyword>
<dbReference type="Proteomes" id="UP001412239">
    <property type="component" value="Unassembled WGS sequence"/>
</dbReference>
<evidence type="ECO:0000256" key="2">
    <source>
        <dbReference type="ARBA" id="ARBA00023043"/>
    </source>
</evidence>
<keyword evidence="2 3" id="KW-0040">ANK repeat</keyword>
<feature type="repeat" description="ANK" evidence="3">
    <location>
        <begin position="2"/>
        <end position="34"/>
    </location>
</feature>
<dbReference type="PROSITE" id="PS50297">
    <property type="entry name" value="ANK_REP_REGION"/>
    <property type="match status" value="2"/>
</dbReference>
<dbReference type="PANTHER" id="PTHR24171:SF8">
    <property type="entry name" value="BRCA1-ASSOCIATED RING DOMAIN PROTEIN 1"/>
    <property type="match status" value="1"/>
</dbReference>
<feature type="non-terminal residue" evidence="4">
    <location>
        <position position="1"/>
    </location>
</feature>
<dbReference type="InterPro" id="IPR002110">
    <property type="entry name" value="Ankyrin_rpt"/>
</dbReference>
<accession>A0A292PYT2</accession>
<dbReference type="EMBL" id="LN891018">
    <property type="protein sequence ID" value="CUS11557.1"/>
    <property type="molecule type" value="Genomic_DNA"/>
</dbReference>
<evidence type="ECO:0000256" key="1">
    <source>
        <dbReference type="ARBA" id="ARBA00022737"/>
    </source>
</evidence>
<evidence type="ECO:0000313" key="5">
    <source>
        <dbReference type="Proteomes" id="UP001412239"/>
    </source>
</evidence>
<evidence type="ECO:0000256" key="3">
    <source>
        <dbReference type="PROSITE-ProRule" id="PRU00023"/>
    </source>
</evidence>
<dbReference type="SUPFAM" id="SSF48403">
    <property type="entry name" value="Ankyrin repeat"/>
    <property type="match status" value="1"/>
</dbReference>
<keyword evidence="1" id="KW-0677">Repeat</keyword>
<dbReference type="PANTHER" id="PTHR24171">
    <property type="entry name" value="ANKYRIN REPEAT DOMAIN-CONTAINING PROTEIN 39-RELATED"/>
    <property type="match status" value="1"/>
</dbReference>
<dbReference type="Pfam" id="PF12796">
    <property type="entry name" value="Ank_2"/>
    <property type="match status" value="1"/>
</dbReference>
<dbReference type="AlphaFoldDB" id="A0A292PYT2"/>